<dbReference type="EMBL" id="PIQO01000017">
    <property type="protein sequence ID" value="PKR83550.1"/>
    <property type="molecule type" value="Genomic_DNA"/>
</dbReference>
<dbReference type="Pfam" id="PF00258">
    <property type="entry name" value="Flavodoxin_1"/>
    <property type="match status" value="1"/>
</dbReference>
<evidence type="ECO:0000256" key="2">
    <source>
        <dbReference type="ARBA" id="ARBA00003297"/>
    </source>
</evidence>
<organism evidence="9 10">
    <name type="scientific">Heyndrickxia camelliae</name>
    <dbReference type="NCBI Taxonomy" id="1707093"/>
    <lineage>
        <taxon>Bacteria</taxon>
        <taxon>Bacillati</taxon>
        <taxon>Bacillota</taxon>
        <taxon>Bacilli</taxon>
        <taxon>Bacillales</taxon>
        <taxon>Bacillaceae</taxon>
        <taxon>Heyndrickxia</taxon>
    </lineage>
</organism>
<dbReference type="AlphaFoldDB" id="A0A2N3LFZ4"/>
<protein>
    <submittedName>
        <fullName evidence="9">Flavodoxin</fullName>
    </submittedName>
</protein>
<evidence type="ECO:0000259" key="8">
    <source>
        <dbReference type="PROSITE" id="PS50902"/>
    </source>
</evidence>
<keyword evidence="5" id="KW-0285">Flavoprotein</keyword>
<reference evidence="9 10" key="1">
    <citation type="submission" date="2017-11" db="EMBL/GenBank/DDBJ databases">
        <title>Bacillus camelliae sp. nov., isolated from pu'er tea.</title>
        <authorList>
            <person name="Niu L."/>
        </authorList>
    </citation>
    <scope>NUCLEOTIDE SEQUENCE [LARGE SCALE GENOMIC DNA]</scope>
    <source>
        <strain evidence="9 10">7578-1</strain>
    </source>
</reference>
<evidence type="ECO:0000313" key="10">
    <source>
        <dbReference type="Proteomes" id="UP000233440"/>
    </source>
</evidence>
<gene>
    <name evidence="9" type="ORF">CWO92_18465</name>
</gene>
<dbReference type="Proteomes" id="UP000233440">
    <property type="component" value="Unassembled WGS sequence"/>
</dbReference>
<comment type="caution">
    <text evidence="9">The sequence shown here is derived from an EMBL/GenBank/DDBJ whole genome shotgun (WGS) entry which is preliminary data.</text>
</comment>
<evidence type="ECO:0000256" key="1">
    <source>
        <dbReference type="ARBA" id="ARBA00001917"/>
    </source>
</evidence>
<evidence type="ECO:0000256" key="7">
    <source>
        <dbReference type="ARBA" id="ARBA00022982"/>
    </source>
</evidence>
<evidence type="ECO:0000256" key="6">
    <source>
        <dbReference type="ARBA" id="ARBA00022643"/>
    </source>
</evidence>
<proteinExistence type="inferred from homology"/>
<dbReference type="PANTHER" id="PTHR42809:SF1">
    <property type="entry name" value="FLAVODOXIN 1"/>
    <property type="match status" value="1"/>
</dbReference>
<evidence type="ECO:0000256" key="5">
    <source>
        <dbReference type="ARBA" id="ARBA00022630"/>
    </source>
</evidence>
<dbReference type="SUPFAM" id="SSF52218">
    <property type="entry name" value="Flavoproteins"/>
    <property type="match status" value="1"/>
</dbReference>
<dbReference type="InterPro" id="IPR029039">
    <property type="entry name" value="Flavoprotein-like_sf"/>
</dbReference>
<comment type="similarity">
    <text evidence="3">Belongs to the flavodoxin family.</text>
</comment>
<sequence>MFVQLQLILLSVRLVPLNILIKYYSISGNTKAVANIISENIRNKGHNVLVSNINEKESPEAFDLIFIGSFTINNGKLPVKTKNYLKWLIKDNNFNIPKFSVFGTGDTQWAYFCRAVDEMEYHLNKVTDVIGKLKIEQHPVNQQQKIIKYINEVMEAIQFEKN</sequence>
<dbReference type="GO" id="GO:0016651">
    <property type="term" value="F:oxidoreductase activity, acting on NAD(P)H"/>
    <property type="evidence" value="ECO:0007669"/>
    <property type="project" value="UniProtKB-ARBA"/>
</dbReference>
<keyword evidence="10" id="KW-1185">Reference proteome</keyword>
<dbReference type="PANTHER" id="PTHR42809">
    <property type="entry name" value="FLAVODOXIN 2"/>
    <property type="match status" value="1"/>
</dbReference>
<comment type="cofactor">
    <cofactor evidence="1">
        <name>FMN</name>
        <dbReference type="ChEBI" id="CHEBI:58210"/>
    </cofactor>
</comment>
<evidence type="ECO:0000256" key="4">
    <source>
        <dbReference type="ARBA" id="ARBA00022448"/>
    </source>
</evidence>
<evidence type="ECO:0000256" key="3">
    <source>
        <dbReference type="ARBA" id="ARBA00005267"/>
    </source>
</evidence>
<dbReference type="GO" id="GO:0010181">
    <property type="term" value="F:FMN binding"/>
    <property type="evidence" value="ECO:0007669"/>
    <property type="project" value="InterPro"/>
</dbReference>
<name>A0A2N3LFZ4_9BACI</name>
<dbReference type="PROSITE" id="PS50902">
    <property type="entry name" value="FLAVODOXIN_LIKE"/>
    <property type="match status" value="1"/>
</dbReference>
<dbReference type="InterPro" id="IPR050619">
    <property type="entry name" value="Flavodoxin"/>
</dbReference>
<keyword evidence="4" id="KW-0813">Transport</keyword>
<dbReference type="OrthoDB" id="9790745at2"/>
<feature type="domain" description="Flavodoxin-like" evidence="8">
    <location>
        <begin position="19"/>
        <end position="154"/>
    </location>
</feature>
<evidence type="ECO:0000313" key="9">
    <source>
        <dbReference type="EMBL" id="PKR83550.1"/>
    </source>
</evidence>
<dbReference type="Gene3D" id="3.40.50.360">
    <property type="match status" value="1"/>
</dbReference>
<accession>A0A2N3LFZ4</accession>
<dbReference type="InterPro" id="IPR008254">
    <property type="entry name" value="Flavodoxin/NO_synth"/>
</dbReference>
<keyword evidence="7" id="KW-0249">Electron transport</keyword>
<keyword evidence="6" id="KW-0288">FMN</keyword>
<comment type="function">
    <text evidence="2">Low-potential electron donor to a number of redox enzymes.</text>
</comment>